<dbReference type="InterPro" id="IPR010497">
    <property type="entry name" value="Epoxide_hydro_N"/>
</dbReference>
<feature type="region of interest" description="Disordered" evidence="5">
    <location>
        <begin position="204"/>
        <end position="235"/>
    </location>
</feature>
<organism evidence="7">
    <name type="scientific">uncultured Blastococcus sp</name>
    <dbReference type="NCBI Taxonomy" id="217144"/>
    <lineage>
        <taxon>Bacteria</taxon>
        <taxon>Bacillati</taxon>
        <taxon>Actinomycetota</taxon>
        <taxon>Actinomycetes</taxon>
        <taxon>Geodermatophilales</taxon>
        <taxon>Geodermatophilaceae</taxon>
        <taxon>Blastococcus</taxon>
        <taxon>environmental samples</taxon>
    </lineage>
</organism>
<keyword evidence="3" id="KW-0378">Hydrolase</keyword>
<dbReference type="PANTHER" id="PTHR21661:SF35">
    <property type="entry name" value="EPOXIDE HYDROLASE"/>
    <property type="match status" value="1"/>
</dbReference>
<reference evidence="7" key="1">
    <citation type="submission" date="2020-02" db="EMBL/GenBank/DDBJ databases">
        <authorList>
            <person name="Meier V. D."/>
        </authorList>
    </citation>
    <scope>NUCLEOTIDE SEQUENCE</scope>
    <source>
        <strain evidence="7">AVDCRST_MAG52</strain>
    </source>
</reference>
<feature type="compositionally biased region" description="Polar residues" evidence="5">
    <location>
        <begin position="220"/>
        <end position="235"/>
    </location>
</feature>
<dbReference type="InterPro" id="IPR029058">
    <property type="entry name" value="AB_hydrolase_fold"/>
</dbReference>
<feature type="domain" description="Epoxide hydrolase N-terminal" evidence="6">
    <location>
        <begin position="12"/>
        <end position="114"/>
    </location>
</feature>
<feature type="active site" description="Proton donor" evidence="4">
    <location>
        <position position="302"/>
    </location>
</feature>
<gene>
    <name evidence="7" type="ORF">AVDCRST_MAG52-2546</name>
</gene>
<protein>
    <recommendedName>
        <fullName evidence="6">Epoxide hydrolase N-terminal domain-containing protein</fullName>
    </recommendedName>
</protein>
<evidence type="ECO:0000256" key="4">
    <source>
        <dbReference type="PIRSR" id="PIRSR001112-1"/>
    </source>
</evidence>
<dbReference type="PRINTS" id="PR00412">
    <property type="entry name" value="EPOXHYDRLASE"/>
</dbReference>
<comment type="similarity">
    <text evidence="1">Belongs to the peptidase S33 family.</text>
</comment>
<feature type="active site" description="Nucleophile" evidence="4">
    <location>
        <position position="173"/>
    </location>
</feature>
<dbReference type="Gene3D" id="3.40.50.1820">
    <property type="entry name" value="alpha/beta hydrolase"/>
    <property type="match status" value="1"/>
</dbReference>
<feature type="active site" description="Proton acceptor" evidence="4">
    <location>
        <position position="358"/>
    </location>
</feature>
<dbReference type="EMBL" id="CADCTN010000178">
    <property type="protein sequence ID" value="CAA9258539.1"/>
    <property type="molecule type" value="Genomic_DNA"/>
</dbReference>
<accession>A0A6J4ITM8</accession>
<evidence type="ECO:0000256" key="1">
    <source>
        <dbReference type="ARBA" id="ARBA00010088"/>
    </source>
</evidence>
<sequence>MPTRRPGHLPVEQFEIRIDDADVADLRHRLSRTRWPSDLGNESWQYGTELNWLRQLADEWAGGYDWREHESRMNEWDHFRAIAQGQVLHYIHVRRAGALPLLLVGGWPQTSWDFAEVLPRLDGFELVVPDLPGQGFSVPLRGTGIGVTETAALFHELMTEVLGHRRYGVYGTDWGALIGERLAHDHPDIVVGLHTTMPVPLDLSPTNRTRPAWAPDETSRQTAAESQAQSGSGYLHMQSTRPQTIAYLDDSPVAMAAWLLDKIHNWTDHDGDLASAYPRDWLLTTLSIFWFTGSVGTAARFYRETMGRQRVAPPTTAPITSVPTAVAAYPKETGAYPRSWVEANFNLRRYTVMERGGHFPAVESPETLAPDIAAFFNDLVAEGALDSPTEARGAR</sequence>
<dbReference type="GO" id="GO:0004301">
    <property type="term" value="F:epoxide hydrolase activity"/>
    <property type="evidence" value="ECO:0007669"/>
    <property type="project" value="TreeGrafter"/>
</dbReference>
<dbReference type="AlphaFoldDB" id="A0A6J4ITM8"/>
<evidence type="ECO:0000256" key="2">
    <source>
        <dbReference type="ARBA" id="ARBA00022797"/>
    </source>
</evidence>
<keyword evidence="2" id="KW-0058">Aromatic hydrocarbons catabolism</keyword>
<evidence type="ECO:0000259" key="6">
    <source>
        <dbReference type="Pfam" id="PF06441"/>
    </source>
</evidence>
<dbReference type="SUPFAM" id="SSF53474">
    <property type="entry name" value="alpha/beta-Hydrolases"/>
    <property type="match status" value="1"/>
</dbReference>
<evidence type="ECO:0000313" key="7">
    <source>
        <dbReference type="EMBL" id="CAA9258539.1"/>
    </source>
</evidence>
<evidence type="ECO:0000256" key="3">
    <source>
        <dbReference type="ARBA" id="ARBA00022801"/>
    </source>
</evidence>
<dbReference type="PIRSF" id="PIRSF001112">
    <property type="entry name" value="Epoxide_hydrolase"/>
    <property type="match status" value="1"/>
</dbReference>
<dbReference type="InterPro" id="IPR016292">
    <property type="entry name" value="Epoxide_hydrolase"/>
</dbReference>
<dbReference type="InterPro" id="IPR000639">
    <property type="entry name" value="Epox_hydrolase-like"/>
</dbReference>
<dbReference type="GO" id="GO:0097176">
    <property type="term" value="P:epoxide metabolic process"/>
    <property type="evidence" value="ECO:0007669"/>
    <property type="project" value="TreeGrafter"/>
</dbReference>
<dbReference type="Pfam" id="PF06441">
    <property type="entry name" value="EHN"/>
    <property type="match status" value="1"/>
</dbReference>
<name>A0A6J4ITM8_9ACTN</name>
<dbReference type="PANTHER" id="PTHR21661">
    <property type="entry name" value="EPOXIDE HYDROLASE 1-RELATED"/>
    <property type="match status" value="1"/>
</dbReference>
<proteinExistence type="inferred from homology"/>
<evidence type="ECO:0000256" key="5">
    <source>
        <dbReference type="SAM" id="MobiDB-lite"/>
    </source>
</evidence>